<reference evidence="2 3" key="1">
    <citation type="journal article" date="2015" name="Sci. Rep.">
        <title>Genome of the facultative scuticociliatosis pathogen Pseudocohnilembus persalinus provides insight into its virulence through horizontal gene transfer.</title>
        <authorList>
            <person name="Xiong J."/>
            <person name="Wang G."/>
            <person name="Cheng J."/>
            <person name="Tian M."/>
            <person name="Pan X."/>
            <person name="Warren A."/>
            <person name="Jiang C."/>
            <person name="Yuan D."/>
            <person name="Miao W."/>
        </authorList>
    </citation>
    <scope>NUCLEOTIDE SEQUENCE [LARGE SCALE GENOMIC DNA]</scope>
    <source>
        <strain evidence="2">36N120E</strain>
    </source>
</reference>
<dbReference type="EMBL" id="LDAU01000183">
    <property type="protein sequence ID" value="KRX00705.1"/>
    <property type="molecule type" value="Genomic_DNA"/>
</dbReference>
<feature type="coiled-coil region" evidence="1">
    <location>
        <begin position="54"/>
        <end position="113"/>
    </location>
</feature>
<feature type="coiled-coil region" evidence="1">
    <location>
        <begin position="170"/>
        <end position="233"/>
    </location>
</feature>
<dbReference type="InParanoid" id="A0A0V0QER9"/>
<evidence type="ECO:0000313" key="3">
    <source>
        <dbReference type="Proteomes" id="UP000054937"/>
    </source>
</evidence>
<dbReference type="PANTHER" id="PTHR37027:SF2">
    <property type="entry name" value="CHROMOSOME UNDETERMINED SCAFFOLD_148, WHOLE GENOME SHOTGUN SEQUENCE"/>
    <property type="match status" value="1"/>
</dbReference>
<dbReference type="OMA" id="DNDSQRE"/>
<proteinExistence type="predicted"/>
<sequence>MANNLATEQYGDRATRVFERINNIQSNIENEKLSRYQLITQMIQSFEGQLDEINKRKQDKFESLADKLKDLQDMIEQEQETGARMDSDSSKEIINLERNCKRLLEQSQKERIEGEKKIAQSISSQIDAVTLEVQKEGQAQQQSHQYLDEYLNEVLPRLKDELSFEVTQRKEVEEKIYNQFIEQVNDLKEQHEKERKEKEQKEEELIGVLREISNRIQEQLVRVRKEREKNEEMLVILVEQMVEKMKKEIIELDM</sequence>
<organism evidence="2 3">
    <name type="scientific">Pseudocohnilembus persalinus</name>
    <name type="common">Ciliate</name>
    <dbReference type="NCBI Taxonomy" id="266149"/>
    <lineage>
        <taxon>Eukaryota</taxon>
        <taxon>Sar</taxon>
        <taxon>Alveolata</taxon>
        <taxon>Ciliophora</taxon>
        <taxon>Intramacronucleata</taxon>
        <taxon>Oligohymenophorea</taxon>
        <taxon>Scuticociliatia</taxon>
        <taxon>Philasterida</taxon>
        <taxon>Pseudocohnilembidae</taxon>
        <taxon>Pseudocohnilembus</taxon>
    </lineage>
</organism>
<evidence type="ECO:0000256" key="1">
    <source>
        <dbReference type="SAM" id="Coils"/>
    </source>
</evidence>
<keyword evidence="1" id="KW-0175">Coiled coil</keyword>
<dbReference type="PANTHER" id="PTHR37027">
    <property type="entry name" value="KDE4"/>
    <property type="match status" value="1"/>
</dbReference>
<dbReference type="InterPro" id="IPR038835">
    <property type="entry name" value="Giardin_beta-like"/>
</dbReference>
<name>A0A0V0QER9_PSEPJ</name>
<accession>A0A0V0QER9</accession>
<comment type="caution">
    <text evidence="2">The sequence shown here is derived from an EMBL/GenBank/DDBJ whole genome shotgun (WGS) entry which is preliminary data.</text>
</comment>
<keyword evidence="3" id="KW-1185">Reference proteome</keyword>
<protein>
    <submittedName>
        <fullName evidence="2">Uncharacterized protein</fullName>
    </submittedName>
</protein>
<dbReference type="AlphaFoldDB" id="A0A0V0QER9"/>
<gene>
    <name evidence="2" type="ORF">PPERSA_00932</name>
</gene>
<dbReference type="OrthoDB" id="306640at2759"/>
<evidence type="ECO:0000313" key="2">
    <source>
        <dbReference type="EMBL" id="KRX00705.1"/>
    </source>
</evidence>
<dbReference type="Proteomes" id="UP000054937">
    <property type="component" value="Unassembled WGS sequence"/>
</dbReference>